<accession>A0A415LEU5</accession>
<dbReference type="InterPro" id="IPR022742">
    <property type="entry name" value="Hydrolase_4"/>
</dbReference>
<name>A0A415LEU5_9FIRM</name>
<dbReference type="AlphaFoldDB" id="A0A415LEU5"/>
<comment type="caution">
    <text evidence="2">The sequence shown here is derived from an EMBL/GenBank/DDBJ whole genome shotgun (WGS) entry which is preliminary data.</text>
</comment>
<evidence type="ECO:0000259" key="1">
    <source>
        <dbReference type="Pfam" id="PF12146"/>
    </source>
</evidence>
<gene>
    <name evidence="2" type="ORF">DW018_02865</name>
</gene>
<dbReference type="Proteomes" id="UP000283314">
    <property type="component" value="Unassembled WGS sequence"/>
</dbReference>
<dbReference type="SUPFAM" id="SSF53474">
    <property type="entry name" value="alpha/beta-Hydrolases"/>
    <property type="match status" value="1"/>
</dbReference>
<evidence type="ECO:0000313" key="3">
    <source>
        <dbReference type="Proteomes" id="UP000283314"/>
    </source>
</evidence>
<proteinExistence type="predicted"/>
<dbReference type="EMBL" id="QROT01000002">
    <property type="protein sequence ID" value="RHL47078.1"/>
    <property type="molecule type" value="Genomic_DNA"/>
</dbReference>
<dbReference type="InterPro" id="IPR029058">
    <property type="entry name" value="AB_hydrolase_fold"/>
</dbReference>
<protein>
    <submittedName>
        <fullName evidence="2">Alpha/beta fold hydrolase</fullName>
    </submittedName>
</protein>
<dbReference type="Pfam" id="PF12146">
    <property type="entry name" value="Hydrolase_4"/>
    <property type="match status" value="1"/>
</dbReference>
<reference evidence="2 3" key="1">
    <citation type="submission" date="2018-08" db="EMBL/GenBank/DDBJ databases">
        <title>A genome reference for cultivated species of the human gut microbiota.</title>
        <authorList>
            <person name="Zou Y."/>
            <person name="Xue W."/>
            <person name="Luo G."/>
        </authorList>
    </citation>
    <scope>NUCLEOTIDE SEQUENCE [LARGE SCALE GENOMIC DNA]</scope>
    <source>
        <strain evidence="2 3">AF37-4</strain>
    </source>
</reference>
<dbReference type="RefSeq" id="WP_118379260.1">
    <property type="nucleotide sequence ID" value="NZ_CABJDQ010000002.1"/>
</dbReference>
<evidence type="ECO:0000313" key="2">
    <source>
        <dbReference type="EMBL" id="RHL47078.1"/>
    </source>
</evidence>
<dbReference type="GeneID" id="66466174"/>
<keyword evidence="2" id="KW-0378">Hydrolase</keyword>
<sequence>MIEELFTIKNKNYEIRGVKHIPKDTIKAVIIYCYGLAGDRVDCHRLAVNAGRFFSKNKYAFVRFDARGTATSDGESIEFTYCDLISDLEKVINYAQVYFGNQKIVLLGVSEGAILASHMFTKYKSRLVLWSPILYLDNSGENKQQIMDGPKLNKQGLLSNYSVMNNNQQKRGNPYFGIWINSRYFIERNMVSYKIEIEKLSDSLCIYGTKDERVVHTVNELKKIGSSIYSIENADHVYSHTLYMDKLFMQTYEWLEGRDK</sequence>
<feature type="domain" description="Serine aminopeptidase S33" evidence="1">
    <location>
        <begin position="50"/>
        <end position="139"/>
    </location>
</feature>
<dbReference type="Gene3D" id="3.40.50.1820">
    <property type="entry name" value="alpha/beta hydrolase"/>
    <property type="match status" value="1"/>
</dbReference>
<dbReference type="GO" id="GO:0016787">
    <property type="term" value="F:hydrolase activity"/>
    <property type="evidence" value="ECO:0007669"/>
    <property type="project" value="UniProtKB-KW"/>
</dbReference>
<organism evidence="2 3">
    <name type="scientific">Eubacterium ventriosum</name>
    <dbReference type="NCBI Taxonomy" id="39496"/>
    <lineage>
        <taxon>Bacteria</taxon>
        <taxon>Bacillati</taxon>
        <taxon>Bacillota</taxon>
        <taxon>Clostridia</taxon>
        <taxon>Eubacteriales</taxon>
        <taxon>Eubacteriaceae</taxon>
        <taxon>Eubacterium</taxon>
    </lineage>
</organism>